<sequence>MSTGMCAGIGRGALAGAAGTTALNTVTYLDMVWRGRPSSSAPERSAERLSEISGLPVPGDERTRENRLTGLGALLGIAAGVGIGMAAGALRSAGVRMPSWLEPIAIGALAMAAMDTSMAAVGVTDPRNWSGKDWASDVIPHLAYGVVTYRTLEATGV</sequence>
<keyword evidence="2" id="KW-0812">Transmembrane</keyword>
<keyword evidence="4" id="KW-1185">Reference proteome</keyword>
<evidence type="ECO:0000256" key="1">
    <source>
        <dbReference type="SAM" id="MobiDB-lite"/>
    </source>
</evidence>
<feature type="transmembrane region" description="Helical" evidence="2">
    <location>
        <begin position="71"/>
        <end position="92"/>
    </location>
</feature>
<dbReference type="Proteomes" id="UP000236723">
    <property type="component" value="Unassembled WGS sequence"/>
</dbReference>
<protein>
    <submittedName>
        <fullName evidence="3">Uncharacterized protein</fullName>
    </submittedName>
</protein>
<reference evidence="4" key="1">
    <citation type="submission" date="2016-10" db="EMBL/GenBank/DDBJ databases">
        <authorList>
            <person name="Varghese N."/>
            <person name="Submissions S."/>
        </authorList>
    </citation>
    <scope>NUCLEOTIDE SEQUENCE [LARGE SCALE GENOMIC DNA]</scope>
    <source>
        <strain evidence="4">DSM 43163</strain>
    </source>
</reference>
<feature type="region of interest" description="Disordered" evidence="1">
    <location>
        <begin position="37"/>
        <end position="63"/>
    </location>
</feature>
<evidence type="ECO:0000313" key="3">
    <source>
        <dbReference type="EMBL" id="SEG68902.1"/>
    </source>
</evidence>
<dbReference type="RefSeq" id="WP_200827363.1">
    <property type="nucleotide sequence ID" value="NZ_FNVO01000009.1"/>
</dbReference>
<proteinExistence type="predicted"/>
<keyword evidence="2" id="KW-1133">Transmembrane helix</keyword>
<evidence type="ECO:0000313" key="4">
    <source>
        <dbReference type="Proteomes" id="UP000236723"/>
    </source>
</evidence>
<accession>A0A1H6C7K6</accession>
<organism evidence="3 4">
    <name type="scientific">Thermomonospora echinospora</name>
    <dbReference type="NCBI Taxonomy" id="1992"/>
    <lineage>
        <taxon>Bacteria</taxon>
        <taxon>Bacillati</taxon>
        <taxon>Actinomycetota</taxon>
        <taxon>Actinomycetes</taxon>
        <taxon>Streptosporangiales</taxon>
        <taxon>Thermomonosporaceae</taxon>
        <taxon>Thermomonospora</taxon>
    </lineage>
</organism>
<evidence type="ECO:0000256" key="2">
    <source>
        <dbReference type="SAM" id="Phobius"/>
    </source>
</evidence>
<gene>
    <name evidence="3" type="ORF">SAMN04489712_10930</name>
</gene>
<dbReference type="AlphaFoldDB" id="A0A1H6C7K6"/>
<dbReference type="EMBL" id="FNVO01000009">
    <property type="protein sequence ID" value="SEG68902.1"/>
    <property type="molecule type" value="Genomic_DNA"/>
</dbReference>
<name>A0A1H6C7K6_9ACTN</name>
<keyword evidence="2" id="KW-0472">Membrane</keyword>